<sequence length="247" mass="26589">MSLRLRSQTILPILGWFWLTFAGCGMNTDVAQSPFVFISPVGVPQFLSVIAINEGITNNATKDLDFISEPNSYKPEYLVRYFVTNVEPQFVGYNLYITTAAPSVAETLAGGNIYLENGVQPSFPHLASEASTSSIKLQSHRVLNQIPPPGVFPFVKCEIYTFTLRALMNTGIFSNPSTPVRMCSSSRPSLCPVGSSCNPFECNVPTCSAEVRQNCPVGTLCNPCLIAGSEETGCVCPSGVSPPGCNL</sequence>
<protein>
    <recommendedName>
        <fullName evidence="4">Lipoprotein</fullName>
    </recommendedName>
</protein>
<dbReference type="InterPro" id="IPR058185">
    <property type="entry name" value="LIC11073-like"/>
</dbReference>
<dbReference type="Proteomes" id="UP000232122">
    <property type="component" value="Unassembled WGS sequence"/>
</dbReference>
<reference evidence="1 3" key="2">
    <citation type="journal article" date="2018" name="Microb. Genom.">
        <title>Deciphering the unexplored Leptospira diversity from soils uncovers genomic evolution to virulence.</title>
        <authorList>
            <person name="Thibeaux R."/>
            <person name="Iraola G."/>
            <person name="Ferres I."/>
            <person name="Bierque E."/>
            <person name="Girault D."/>
            <person name="Soupe-Gilbert M.E."/>
            <person name="Picardeau M."/>
            <person name="Goarant C."/>
        </authorList>
    </citation>
    <scope>NUCLEOTIDE SEQUENCE [LARGE SCALE GENOMIC DNA]</scope>
    <source>
        <strain evidence="1 3">ATI7-C-A5</strain>
    </source>
</reference>
<dbReference type="EMBL" id="NPEF01000361">
    <property type="protein sequence ID" value="PJZ91152.1"/>
    <property type="molecule type" value="Genomic_DNA"/>
</dbReference>
<accession>A0A2N0B3N1</accession>
<comment type="caution">
    <text evidence="2">The sequence shown here is derived from an EMBL/GenBank/DDBJ whole genome shotgun (WGS) entry which is preliminary data.</text>
</comment>
<evidence type="ECO:0000313" key="1">
    <source>
        <dbReference type="EMBL" id="MDV6236534.1"/>
    </source>
</evidence>
<dbReference type="AlphaFoldDB" id="A0A2N0B3N1"/>
<evidence type="ECO:0008006" key="4">
    <source>
        <dbReference type="Google" id="ProtNLM"/>
    </source>
</evidence>
<reference evidence="2" key="1">
    <citation type="submission" date="2017-07" db="EMBL/GenBank/DDBJ databases">
        <title>Leptospira spp. isolated from tropical soils.</title>
        <authorList>
            <person name="Thibeaux R."/>
            <person name="Iraola G."/>
            <person name="Ferres I."/>
            <person name="Bierque E."/>
            <person name="Girault D."/>
            <person name="Soupe-Gilbert M.-E."/>
            <person name="Picardeau M."/>
            <person name="Goarant C."/>
        </authorList>
    </citation>
    <scope>NUCLEOTIDE SEQUENCE [LARGE SCALE GENOMIC DNA]</scope>
    <source>
        <strain evidence="2">ATI7-C-A5</strain>
    </source>
</reference>
<organism evidence="2">
    <name type="scientific">Leptospira ellisii</name>
    <dbReference type="NCBI Taxonomy" id="2023197"/>
    <lineage>
        <taxon>Bacteria</taxon>
        <taxon>Pseudomonadati</taxon>
        <taxon>Spirochaetota</taxon>
        <taxon>Spirochaetia</taxon>
        <taxon>Leptospirales</taxon>
        <taxon>Leptospiraceae</taxon>
        <taxon>Leptospira</taxon>
    </lineage>
</organism>
<dbReference type="OrthoDB" id="332801at2"/>
<keyword evidence="3" id="KW-1185">Reference proteome</keyword>
<gene>
    <name evidence="1" type="ORF">CH379_012940</name>
    <name evidence="2" type="ORF">CH379_20245</name>
</gene>
<evidence type="ECO:0000313" key="2">
    <source>
        <dbReference type="EMBL" id="PJZ91152.1"/>
    </source>
</evidence>
<dbReference type="RefSeq" id="WP_100765819.1">
    <property type="nucleotide sequence ID" value="NZ_NPEF02000014.1"/>
</dbReference>
<name>A0A2N0B3N1_9LEPT</name>
<dbReference type="NCBIfam" id="NF047587">
    <property type="entry name" value="lipo_LIC11073"/>
    <property type="match status" value="1"/>
</dbReference>
<reference evidence="1" key="3">
    <citation type="submission" date="2023-10" db="EMBL/GenBank/DDBJ databases">
        <authorList>
            <person name="Picardeau M."/>
            <person name="Thibeaux R."/>
        </authorList>
    </citation>
    <scope>NUCLEOTIDE SEQUENCE</scope>
    <source>
        <strain evidence="1">ATI7-C-A5</strain>
    </source>
</reference>
<evidence type="ECO:0000313" key="3">
    <source>
        <dbReference type="Proteomes" id="UP000232122"/>
    </source>
</evidence>
<proteinExistence type="predicted"/>
<dbReference type="EMBL" id="NPEF02000014">
    <property type="protein sequence ID" value="MDV6236534.1"/>
    <property type="molecule type" value="Genomic_DNA"/>
</dbReference>
<dbReference type="PROSITE" id="PS51257">
    <property type="entry name" value="PROKAR_LIPOPROTEIN"/>
    <property type="match status" value="1"/>
</dbReference>